<dbReference type="SUPFAM" id="SSF53448">
    <property type="entry name" value="Nucleotide-diphospho-sugar transferases"/>
    <property type="match status" value="1"/>
</dbReference>
<name>A0ABV7Y7D9_9ACTN</name>
<proteinExistence type="predicted"/>
<keyword evidence="4" id="KW-1185">Reference proteome</keyword>
<comment type="caution">
    <text evidence="3">The sequence shown here is derived from an EMBL/GenBank/DDBJ whole genome shotgun (WGS) entry which is preliminary data.</text>
</comment>
<dbReference type="Proteomes" id="UP001595699">
    <property type="component" value="Unassembled WGS sequence"/>
</dbReference>
<organism evidence="3 4">
    <name type="scientific">Tenggerimyces flavus</name>
    <dbReference type="NCBI Taxonomy" id="1708749"/>
    <lineage>
        <taxon>Bacteria</taxon>
        <taxon>Bacillati</taxon>
        <taxon>Actinomycetota</taxon>
        <taxon>Actinomycetes</taxon>
        <taxon>Propionibacteriales</taxon>
        <taxon>Nocardioidaceae</taxon>
        <taxon>Tenggerimyces</taxon>
    </lineage>
</organism>
<evidence type="ECO:0000259" key="2">
    <source>
        <dbReference type="Pfam" id="PF12804"/>
    </source>
</evidence>
<dbReference type="InterPro" id="IPR025877">
    <property type="entry name" value="MobA-like_NTP_Trfase"/>
</dbReference>
<dbReference type="Gene3D" id="3.90.550.10">
    <property type="entry name" value="Spore Coat Polysaccharide Biosynthesis Protein SpsA, Chain A"/>
    <property type="match status" value="1"/>
</dbReference>
<gene>
    <name evidence="3" type="ORF">ACFOUW_09005</name>
</gene>
<dbReference type="PANTHER" id="PTHR43777">
    <property type="entry name" value="MOLYBDENUM COFACTOR CYTIDYLYLTRANSFERASE"/>
    <property type="match status" value="1"/>
</dbReference>
<reference evidence="4" key="1">
    <citation type="journal article" date="2019" name="Int. J. Syst. Evol. Microbiol.">
        <title>The Global Catalogue of Microorganisms (GCM) 10K type strain sequencing project: providing services to taxonomists for standard genome sequencing and annotation.</title>
        <authorList>
            <consortium name="The Broad Institute Genomics Platform"/>
            <consortium name="The Broad Institute Genome Sequencing Center for Infectious Disease"/>
            <person name="Wu L."/>
            <person name="Ma J."/>
        </authorList>
    </citation>
    <scope>NUCLEOTIDE SEQUENCE [LARGE SCALE GENOMIC DNA]</scope>
    <source>
        <strain evidence="4">CGMCC 4.7241</strain>
    </source>
</reference>
<dbReference type="Pfam" id="PF12804">
    <property type="entry name" value="NTP_transf_3"/>
    <property type="match status" value="1"/>
</dbReference>
<dbReference type="RefSeq" id="WP_307782343.1">
    <property type="nucleotide sequence ID" value="NZ_JAFBCM010000001.1"/>
</dbReference>
<protein>
    <submittedName>
        <fullName evidence="3">Nucleotidyltransferase family protein</fullName>
    </submittedName>
</protein>
<evidence type="ECO:0000256" key="1">
    <source>
        <dbReference type="SAM" id="MobiDB-lite"/>
    </source>
</evidence>
<accession>A0ABV7Y7D9</accession>
<feature type="domain" description="MobA-like NTP transferase" evidence="2">
    <location>
        <begin position="6"/>
        <end position="158"/>
    </location>
</feature>
<feature type="region of interest" description="Disordered" evidence="1">
    <location>
        <begin position="167"/>
        <end position="187"/>
    </location>
</feature>
<dbReference type="PANTHER" id="PTHR43777:SF1">
    <property type="entry name" value="MOLYBDENUM COFACTOR CYTIDYLYLTRANSFERASE"/>
    <property type="match status" value="1"/>
</dbReference>
<evidence type="ECO:0000313" key="4">
    <source>
        <dbReference type="Proteomes" id="UP001595699"/>
    </source>
</evidence>
<sequence>MTDVTGLVLAAGAGRRFGRPKAAVEIDGERFVDRAVRVLREGGCSPVVIVSGALRLSVPGASEVHNADWESGLASTFRAGLAAVTTDAVVIVPVDTPWLGADSVRRVIAAWVAGAEVATGTYGGKRRHPVLLTRPHFATAASLAEGEQGARPFLSAHPDLVVEVPCDDTGSPFDVDQPEDLAGPGAT</sequence>
<dbReference type="InterPro" id="IPR029044">
    <property type="entry name" value="Nucleotide-diphossugar_trans"/>
</dbReference>
<dbReference type="EMBL" id="JBHRZH010000006">
    <property type="protein sequence ID" value="MFC3760978.1"/>
    <property type="molecule type" value="Genomic_DNA"/>
</dbReference>
<dbReference type="CDD" id="cd04182">
    <property type="entry name" value="GT_2_like_f"/>
    <property type="match status" value="1"/>
</dbReference>
<evidence type="ECO:0000313" key="3">
    <source>
        <dbReference type="EMBL" id="MFC3760978.1"/>
    </source>
</evidence>